<organism evidence="2 3">
    <name type="scientific">Meira miltonrushii</name>
    <dbReference type="NCBI Taxonomy" id="1280837"/>
    <lineage>
        <taxon>Eukaryota</taxon>
        <taxon>Fungi</taxon>
        <taxon>Dikarya</taxon>
        <taxon>Basidiomycota</taxon>
        <taxon>Ustilaginomycotina</taxon>
        <taxon>Exobasidiomycetes</taxon>
        <taxon>Exobasidiales</taxon>
        <taxon>Brachybasidiaceae</taxon>
        <taxon>Meira</taxon>
    </lineage>
</organism>
<dbReference type="OrthoDB" id="10579952at2759"/>
<name>A0A316VEZ0_9BASI</name>
<proteinExistence type="predicted"/>
<sequence length="107" mass="11813">MPGKSNKELEKEHKQIEQKPEDLKDTDVENEYKEGNKQGFRKQTGSVASATGSGEAAAATSPPTNKQLESSQKQESLKPEDLKDTDADDEYKEQGGKFKKNTGKARL</sequence>
<protein>
    <submittedName>
        <fullName evidence="2">Uncharacterized protein</fullName>
    </submittedName>
</protein>
<feature type="compositionally biased region" description="Low complexity" evidence="1">
    <location>
        <begin position="44"/>
        <end position="61"/>
    </location>
</feature>
<evidence type="ECO:0000256" key="1">
    <source>
        <dbReference type="SAM" id="MobiDB-lite"/>
    </source>
</evidence>
<keyword evidence="3" id="KW-1185">Reference proteome</keyword>
<dbReference type="EMBL" id="KZ819603">
    <property type="protein sequence ID" value="PWN34571.1"/>
    <property type="molecule type" value="Genomic_DNA"/>
</dbReference>
<dbReference type="AlphaFoldDB" id="A0A316VEZ0"/>
<accession>A0A316VEZ0</accession>
<dbReference type="RefSeq" id="XP_025354873.1">
    <property type="nucleotide sequence ID" value="XM_025500326.1"/>
</dbReference>
<dbReference type="GeneID" id="37022107"/>
<evidence type="ECO:0000313" key="2">
    <source>
        <dbReference type="EMBL" id="PWN34571.1"/>
    </source>
</evidence>
<reference evidence="2 3" key="1">
    <citation type="journal article" date="2018" name="Mol. Biol. Evol.">
        <title>Broad Genomic Sampling Reveals a Smut Pathogenic Ancestry of the Fungal Clade Ustilaginomycotina.</title>
        <authorList>
            <person name="Kijpornyongpan T."/>
            <person name="Mondo S.J."/>
            <person name="Barry K."/>
            <person name="Sandor L."/>
            <person name="Lee J."/>
            <person name="Lipzen A."/>
            <person name="Pangilinan J."/>
            <person name="LaButti K."/>
            <person name="Hainaut M."/>
            <person name="Henrissat B."/>
            <person name="Grigoriev I.V."/>
            <person name="Spatafora J.W."/>
            <person name="Aime M.C."/>
        </authorList>
    </citation>
    <scope>NUCLEOTIDE SEQUENCE [LARGE SCALE GENOMIC DNA]</scope>
    <source>
        <strain evidence="2 3">MCA 3882</strain>
    </source>
</reference>
<feature type="compositionally biased region" description="Polar residues" evidence="1">
    <location>
        <begin position="62"/>
        <end position="74"/>
    </location>
</feature>
<gene>
    <name evidence="2" type="ORF">FA14DRAFT_171340</name>
</gene>
<feature type="compositionally biased region" description="Basic and acidic residues" evidence="1">
    <location>
        <begin position="75"/>
        <end position="85"/>
    </location>
</feature>
<dbReference type="InParanoid" id="A0A316VEZ0"/>
<evidence type="ECO:0000313" key="3">
    <source>
        <dbReference type="Proteomes" id="UP000245771"/>
    </source>
</evidence>
<feature type="region of interest" description="Disordered" evidence="1">
    <location>
        <begin position="1"/>
        <end position="107"/>
    </location>
</feature>
<feature type="compositionally biased region" description="Basic residues" evidence="1">
    <location>
        <begin position="97"/>
        <end position="107"/>
    </location>
</feature>
<feature type="compositionally biased region" description="Basic and acidic residues" evidence="1">
    <location>
        <begin position="1"/>
        <end position="36"/>
    </location>
</feature>
<dbReference type="Proteomes" id="UP000245771">
    <property type="component" value="Unassembled WGS sequence"/>
</dbReference>